<dbReference type="RefSeq" id="XP_004354623.1">
    <property type="nucleotide sequence ID" value="XM_004354571.1"/>
</dbReference>
<evidence type="ECO:0000313" key="2">
    <source>
        <dbReference type="Proteomes" id="UP000007797"/>
    </source>
</evidence>
<gene>
    <name evidence="1" type="ORF">DFA_09269</name>
</gene>
<proteinExistence type="predicted"/>
<protein>
    <submittedName>
        <fullName evidence="1">Uncharacterized protein</fullName>
    </submittedName>
</protein>
<dbReference type="Proteomes" id="UP000007797">
    <property type="component" value="Unassembled WGS sequence"/>
</dbReference>
<dbReference type="GeneID" id="14868187"/>
<reference evidence="2" key="1">
    <citation type="journal article" date="2011" name="Genome Res.">
        <title>Phylogeny-wide analysis of social amoeba genomes highlights ancient origins for complex intercellular communication.</title>
        <authorList>
            <person name="Heidel A.J."/>
            <person name="Lawal H.M."/>
            <person name="Felder M."/>
            <person name="Schilde C."/>
            <person name="Helps N.R."/>
            <person name="Tunggal B."/>
            <person name="Rivero F."/>
            <person name="John U."/>
            <person name="Schleicher M."/>
            <person name="Eichinger L."/>
            <person name="Platzer M."/>
            <person name="Noegel A.A."/>
            <person name="Schaap P."/>
            <person name="Gloeckner G."/>
        </authorList>
    </citation>
    <scope>NUCLEOTIDE SEQUENCE [LARGE SCALE GENOMIC DNA]</scope>
    <source>
        <strain evidence="2">SH3</strain>
    </source>
</reference>
<dbReference type="KEGG" id="dfa:DFA_09269"/>
<accession>F4Q757</accession>
<sequence length="81" mass="9666">MKFTNVQDPAFFRNLGFDKTYPEMQWFSKKQDDIIIPFIFPEGVSRDLSKVKKLEDSTFHLWMFERVDCPELCKTMKLPGQ</sequence>
<dbReference type="AlphaFoldDB" id="F4Q757"/>
<evidence type="ECO:0000313" key="1">
    <source>
        <dbReference type="EMBL" id="EGG16239.1"/>
    </source>
</evidence>
<name>F4Q757_CACFS</name>
<dbReference type="EMBL" id="GL883024">
    <property type="protein sequence ID" value="EGG16239.1"/>
    <property type="molecule type" value="Genomic_DNA"/>
</dbReference>
<organism evidence="1 2">
    <name type="scientific">Cavenderia fasciculata</name>
    <name type="common">Slime mold</name>
    <name type="synonym">Dictyostelium fasciculatum</name>
    <dbReference type="NCBI Taxonomy" id="261658"/>
    <lineage>
        <taxon>Eukaryota</taxon>
        <taxon>Amoebozoa</taxon>
        <taxon>Evosea</taxon>
        <taxon>Eumycetozoa</taxon>
        <taxon>Dictyostelia</taxon>
        <taxon>Acytosteliales</taxon>
        <taxon>Cavenderiaceae</taxon>
        <taxon>Cavenderia</taxon>
    </lineage>
</organism>
<keyword evidence="2" id="KW-1185">Reference proteome</keyword>